<keyword evidence="1" id="KW-0812">Transmembrane</keyword>
<dbReference type="InterPro" id="IPR048147">
    <property type="entry name" value="CBO0543-like"/>
</dbReference>
<keyword evidence="1" id="KW-0472">Membrane</keyword>
<name>A0A9X4QNI5_9BACL</name>
<feature type="transmembrane region" description="Helical" evidence="1">
    <location>
        <begin position="93"/>
        <end position="112"/>
    </location>
</feature>
<keyword evidence="3" id="KW-1185">Reference proteome</keyword>
<dbReference type="EMBL" id="JAPDHZ010000003">
    <property type="protein sequence ID" value="MDG0792636.1"/>
    <property type="molecule type" value="Genomic_DNA"/>
</dbReference>
<keyword evidence="1" id="KW-1133">Transmembrane helix</keyword>
<feature type="transmembrane region" description="Helical" evidence="1">
    <location>
        <begin position="124"/>
        <end position="142"/>
    </location>
</feature>
<feature type="transmembrane region" description="Helical" evidence="1">
    <location>
        <begin position="35"/>
        <end position="56"/>
    </location>
</feature>
<proteinExistence type="predicted"/>
<evidence type="ECO:0000313" key="2">
    <source>
        <dbReference type="EMBL" id="MDG0792636.1"/>
    </source>
</evidence>
<dbReference type="RefSeq" id="WP_277566412.1">
    <property type="nucleotide sequence ID" value="NZ_JAPDHZ010000003.1"/>
</dbReference>
<feature type="transmembrane region" description="Helical" evidence="1">
    <location>
        <begin position="68"/>
        <end position="86"/>
    </location>
</feature>
<comment type="caution">
    <text evidence="2">The sequence shown here is derived from an EMBL/GenBank/DDBJ whole genome shotgun (WGS) entry which is preliminary data.</text>
</comment>
<evidence type="ECO:0000313" key="3">
    <source>
        <dbReference type="Proteomes" id="UP001153387"/>
    </source>
</evidence>
<accession>A0A9X4QNI5</accession>
<dbReference type="Proteomes" id="UP001153387">
    <property type="component" value="Unassembled WGS sequence"/>
</dbReference>
<protein>
    <submittedName>
        <fullName evidence="2">Uncharacterized protein</fullName>
    </submittedName>
</protein>
<dbReference type="NCBIfam" id="NF041644">
    <property type="entry name" value="CBO0543_fam"/>
    <property type="match status" value="1"/>
</dbReference>
<organism evidence="2 3">
    <name type="scientific">Cohnella ginsengisoli</name>
    <dbReference type="NCBI Taxonomy" id="425004"/>
    <lineage>
        <taxon>Bacteria</taxon>
        <taxon>Bacillati</taxon>
        <taxon>Bacillota</taxon>
        <taxon>Bacilli</taxon>
        <taxon>Bacillales</taxon>
        <taxon>Paenibacillaceae</taxon>
        <taxon>Cohnella</taxon>
    </lineage>
</organism>
<gene>
    <name evidence="2" type="ORF">OMP38_18445</name>
</gene>
<dbReference type="AlphaFoldDB" id="A0A9X4QNI5"/>
<reference evidence="2 3" key="1">
    <citation type="submission" date="2022-10" db="EMBL/GenBank/DDBJ databases">
        <title>Comparative genomic analysis of Cohnella hashimotonis sp. nov., isolated from the International Space Station.</title>
        <authorList>
            <person name="Simpson A."/>
            <person name="Venkateswaran K."/>
        </authorList>
    </citation>
    <scope>NUCLEOTIDE SEQUENCE [LARGE SCALE GENOMIC DNA]</scope>
    <source>
        <strain evidence="2 3">DSM 18997</strain>
    </source>
</reference>
<sequence>MHAGNWFAYASAVAAIAALIFSPRRLTKKEIYITYFVMIALTIYTDLCFGLLLDLYDFINPDVSLSDLVLQAALPPTAGVLALNYMPAGNKLFALYLTVIVALALLFEWLSLKTGYLVYKGWSLYYSLPIYALGLLFLRWHLRFIRREG</sequence>
<feature type="transmembrane region" description="Helical" evidence="1">
    <location>
        <begin position="6"/>
        <end position="23"/>
    </location>
</feature>
<evidence type="ECO:0000256" key="1">
    <source>
        <dbReference type="SAM" id="Phobius"/>
    </source>
</evidence>